<dbReference type="CDD" id="cd01948">
    <property type="entry name" value="EAL"/>
    <property type="match status" value="1"/>
</dbReference>
<feature type="transmembrane region" description="Helical" evidence="8">
    <location>
        <begin position="31"/>
        <end position="55"/>
    </location>
</feature>
<dbReference type="Gene3D" id="3.20.20.450">
    <property type="entry name" value="EAL domain"/>
    <property type="match status" value="1"/>
</dbReference>
<dbReference type="EMBL" id="JAWRCN010000001">
    <property type="protein sequence ID" value="MDW6016721.1"/>
    <property type="molecule type" value="Genomic_DNA"/>
</dbReference>
<evidence type="ECO:0000256" key="6">
    <source>
        <dbReference type="ARBA" id="ARBA00022989"/>
    </source>
</evidence>
<feature type="transmembrane region" description="Helical" evidence="8">
    <location>
        <begin position="122"/>
        <end position="143"/>
    </location>
</feature>
<accession>A0ABU4IDS5</accession>
<protein>
    <submittedName>
        <fullName evidence="11">EAL domain-containing protein</fullName>
    </submittedName>
</protein>
<dbReference type="InterPro" id="IPR003352">
    <property type="entry name" value="PTS_EIIC"/>
</dbReference>
<keyword evidence="3" id="KW-1003">Cell membrane</keyword>
<organism evidence="11 12">
    <name type="scientific">Vibrio plantisponsor</name>
    <dbReference type="NCBI Taxonomy" id="664643"/>
    <lineage>
        <taxon>Bacteria</taxon>
        <taxon>Pseudomonadati</taxon>
        <taxon>Pseudomonadota</taxon>
        <taxon>Gammaproteobacteria</taxon>
        <taxon>Vibrionales</taxon>
        <taxon>Vibrionaceae</taxon>
        <taxon>Vibrio</taxon>
    </lineage>
</organism>
<dbReference type="Pfam" id="PF00563">
    <property type="entry name" value="EAL"/>
    <property type="match status" value="1"/>
</dbReference>
<keyword evidence="5 8" id="KW-0812">Transmembrane</keyword>
<keyword evidence="6 8" id="KW-1133">Transmembrane helix</keyword>
<evidence type="ECO:0000256" key="3">
    <source>
        <dbReference type="ARBA" id="ARBA00022475"/>
    </source>
</evidence>
<comment type="subcellular location">
    <subcellularLocation>
        <location evidence="1">Cell membrane</location>
        <topology evidence="1">Multi-pass membrane protein</topology>
    </subcellularLocation>
</comment>
<keyword evidence="7 8" id="KW-0472">Membrane</keyword>
<keyword evidence="12" id="KW-1185">Reference proteome</keyword>
<dbReference type="SMART" id="SM00052">
    <property type="entry name" value="EAL"/>
    <property type="match status" value="1"/>
</dbReference>
<evidence type="ECO:0000256" key="5">
    <source>
        <dbReference type="ARBA" id="ARBA00022692"/>
    </source>
</evidence>
<evidence type="ECO:0000256" key="4">
    <source>
        <dbReference type="ARBA" id="ARBA00022597"/>
    </source>
</evidence>
<feature type="transmembrane region" description="Helical" evidence="8">
    <location>
        <begin position="266"/>
        <end position="286"/>
    </location>
</feature>
<feature type="domain" description="PTS EIIC type-3" evidence="10">
    <location>
        <begin position="1"/>
        <end position="391"/>
    </location>
</feature>
<feature type="domain" description="EAL" evidence="9">
    <location>
        <begin position="434"/>
        <end position="686"/>
    </location>
</feature>
<dbReference type="InterPro" id="IPR001633">
    <property type="entry name" value="EAL_dom"/>
</dbReference>
<evidence type="ECO:0000313" key="11">
    <source>
        <dbReference type="EMBL" id="MDW6016721.1"/>
    </source>
</evidence>
<feature type="transmembrane region" description="Helical" evidence="8">
    <location>
        <begin position="75"/>
        <end position="92"/>
    </location>
</feature>
<feature type="transmembrane region" description="Helical" evidence="8">
    <location>
        <begin position="293"/>
        <end position="317"/>
    </location>
</feature>
<name>A0ABU4IDS5_9VIBR</name>
<dbReference type="InterPro" id="IPR004501">
    <property type="entry name" value="PTS_EIIC_3"/>
</dbReference>
<dbReference type="PANTHER" id="PTHR33989">
    <property type="match status" value="1"/>
</dbReference>
<proteinExistence type="predicted"/>
<evidence type="ECO:0000256" key="7">
    <source>
        <dbReference type="ARBA" id="ARBA00023136"/>
    </source>
</evidence>
<dbReference type="PROSITE" id="PS50883">
    <property type="entry name" value="EAL"/>
    <property type="match status" value="1"/>
</dbReference>
<gene>
    <name evidence="11" type="ORF">SBW85_02910</name>
</gene>
<feature type="transmembrane region" description="Helical" evidence="8">
    <location>
        <begin position="205"/>
        <end position="231"/>
    </location>
</feature>
<evidence type="ECO:0000259" key="9">
    <source>
        <dbReference type="PROSITE" id="PS50883"/>
    </source>
</evidence>
<feature type="transmembrane region" description="Helical" evidence="8">
    <location>
        <begin position="99"/>
        <end position="116"/>
    </location>
</feature>
<dbReference type="Proteomes" id="UP001272325">
    <property type="component" value="Unassembled WGS sequence"/>
</dbReference>
<dbReference type="PANTHER" id="PTHR33989:SF4">
    <property type="entry name" value="PTS SYSTEM N,N'-DIACETYLCHITOBIOSE-SPECIFIC EIIC COMPONENT"/>
    <property type="match status" value="1"/>
</dbReference>
<dbReference type="PROSITE" id="PS51105">
    <property type="entry name" value="PTS_EIIC_TYPE_3"/>
    <property type="match status" value="1"/>
</dbReference>
<dbReference type="InterPro" id="IPR035919">
    <property type="entry name" value="EAL_sf"/>
</dbReference>
<keyword evidence="2" id="KW-0813">Transport</keyword>
<evidence type="ECO:0000256" key="2">
    <source>
        <dbReference type="ARBA" id="ARBA00022448"/>
    </source>
</evidence>
<sequence length="695" mass="77004">MPVSLKEKPSYLFGRVLKYGHSSMHAIRQGMIWLIPCLMLSSLALFVACIAEFYIGSRPSWVQAFYDMNSAVGDVFPYLMTATISYLLAMQWRIPRPPMALLSILYLVISASLIKTNSTLEMLYIVMAIVTPLYAIPLIAYLFSLKALHVTSSESAGAMVKESLNLVLPAIITLAAVILVNFVILKGLSLFSFDHLLTFDYANNPYIFGSVFAVLNSTLWFLGIHGYYALLPMVELLQQASDLTYSTVAAGGTAPYVMNLSFMGTFVFIGGSGSTLSLVIALLLFSRQKTLRLIAIASIPIGLINVNEILLFGLPIIFNPRLFLPFLLAPLANVIIGLTAVNLGWVPIPSVSVPFNAPVLVNALIATHGDWHSVALQALNLAVGILIYLPAVKATNKVLGEREIRIASLDTTYMRRQEEAKTLTDDPIVLAQQKEHHQARVEKQIQNMSQKEFCLEYQPQVAKHSGAVVGCEALVRAMDDQGNLLPPSSFLPWLESAGLMKDMDLWVFKRVSKDIVYWNQLGIYVPVSVNITPHTLVDDEYLEKIISAIGEVSDQIHVEITEETLLVEEQALQRALERLHAMKVKIYIDDFGTGYSSLSYLNRFDIDAIKIDRSFVLALDTQRGRKVFASLQSVATELDLAVVVEGVETQQQLDAIADHPNLSIQGWLFSRSLKPEDFINYVQASPAITKAQRVS</sequence>
<keyword evidence="4" id="KW-0762">Sugar transport</keyword>
<comment type="caution">
    <text evidence="11">The sequence shown here is derived from an EMBL/GenBank/DDBJ whole genome shotgun (WGS) entry which is preliminary data.</text>
</comment>
<reference evidence="11 12" key="1">
    <citation type="submission" date="2023-11" db="EMBL/GenBank/DDBJ databases">
        <title>Plant-associative lifestyle of Vibrio porteresiae and its evolutionary dynamics.</title>
        <authorList>
            <person name="Rameshkumar N."/>
            <person name="Kirti K."/>
        </authorList>
    </citation>
    <scope>NUCLEOTIDE SEQUENCE [LARGE SCALE GENOMIC DNA]</scope>
    <source>
        <strain evidence="11 12">MSSRF60</strain>
    </source>
</reference>
<dbReference type="SUPFAM" id="SSF141868">
    <property type="entry name" value="EAL domain-like"/>
    <property type="match status" value="1"/>
</dbReference>
<dbReference type="Pfam" id="PF02378">
    <property type="entry name" value="PTS_EIIC"/>
    <property type="match status" value="1"/>
</dbReference>
<feature type="transmembrane region" description="Helical" evidence="8">
    <location>
        <begin position="164"/>
        <end position="185"/>
    </location>
</feature>
<evidence type="ECO:0000256" key="8">
    <source>
        <dbReference type="SAM" id="Phobius"/>
    </source>
</evidence>
<evidence type="ECO:0000259" key="10">
    <source>
        <dbReference type="PROSITE" id="PS51105"/>
    </source>
</evidence>
<dbReference type="InterPro" id="IPR051088">
    <property type="entry name" value="PTS_Sugar-EIIC/EIIB"/>
</dbReference>
<dbReference type="RefSeq" id="WP_240956657.1">
    <property type="nucleotide sequence ID" value="NZ_AP024893.1"/>
</dbReference>
<evidence type="ECO:0000313" key="12">
    <source>
        <dbReference type="Proteomes" id="UP001272325"/>
    </source>
</evidence>
<evidence type="ECO:0000256" key="1">
    <source>
        <dbReference type="ARBA" id="ARBA00004651"/>
    </source>
</evidence>